<dbReference type="InterPro" id="IPR000914">
    <property type="entry name" value="SBP_5_dom"/>
</dbReference>
<dbReference type="PANTHER" id="PTHR30290:SF83">
    <property type="entry name" value="ABC TRANSPORTER SUBSTRATE-BINDING PROTEIN"/>
    <property type="match status" value="1"/>
</dbReference>
<evidence type="ECO:0000259" key="2">
    <source>
        <dbReference type="Pfam" id="PF00496"/>
    </source>
</evidence>
<feature type="signal peptide" evidence="1">
    <location>
        <begin position="1"/>
        <end position="25"/>
    </location>
</feature>
<feature type="chain" id="PRO_5039625049" evidence="1">
    <location>
        <begin position="26"/>
        <end position="554"/>
    </location>
</feature>
<dbReference type="Gene3D" id="3.10.105.10">
    <property type="entry name" value="Dipeptide-binding Protein, Domain 3"/>
    <property type="match status" value="1"/>
</dbReference>
<organism evidence="3 4">
    <name type="scientific">Bifidobacterium mellis</name>
    <dbReference type="NCBI Taxonomy" id="1293823"/>
    <lineage>
        <taxon>Bacteria</taxon>
        <taxon>Bacillati</taxon>
        <taxon>Actinomycetota</taxon>
        <taxon>Actinomycetes</taxon>
        <taxon>Bifidobacteriales</taxon>
        <taxon>Bifidobacteriaceae</taxon>
        <taxon>Bifidobacterium</taxon>
    </lineage>
</organism>
<comment type="caution">
    <text evidence="3">The sequence shown here is derived from an EMBL/GenBank/DDBJ whole genome shotgun (WGS) entry which is preliminary data.</text>
</comment>
<evidence type="ECO:0000313" key="4">
    <source>
        <dbReference type="Proteomes" id="UP000033567"/>
    </source>
</evidence>
<reference evidence="3 4" key="1">
    <citation type="submission" date="2014-12" db="EMBL/GenBank/DDBJ databases">
        <title>Comparative genomics of the lactic acid bacteria isolated from the honey bee gut.</title>
        <authorList>
            <person name="Ellegaard K.M."/>
            <person name="Tamarit D."/>
            <person name="Javelind E."/>
            <person name="Olofsson T."/>
            <person name="Andersson S.G."/>
            <person name="Vasquez A."/>
        </authorList>
    </citation>
    <scope>NUCLEOTIDE SEQUENCE [LARGE SCALE GENOMIC DNA]</scope>
    <source>
        <strain evidence="3 4">Bin7</strain>
    </source>
</reference>
<dbReference type="Gene3D" id="3.40.190.10">
    <property type="entry name" value="Periplasmic binding protein-like II"/>
    <property type="match status" value="1"/>
</dbReference>
<keyword evidence="1" id="KW-0732">Signal</keyword>
<dbReference type="SUPFAM" id="SSF53850">
    <property type="entry name" value="Periplasmic binding protein-like II"/>
    <property type="match status" value="1"/>
</dbReference>
<dbReference type="InterPro" id="IPR030678">
    <property type="entry name" value="Peptide/Ni-bd"/>
</dbReference>
<protein>
    <submittedName>
        <fullName evidence="3">ABC transporter, extracellular substrate binding protein</fullName>
    </submittedName>
</protein>
<feature type="domain" description="Solute-binding protein family 5" evidence="2">
    <location>
        <begin position="88"/>
        <end position="472"/>
    </location>
</feature>
<evidence type="ECO:0000313" key="3">
    <source>
        <dbReference type="EMBL" id="KJY51777.1"/>
    </source>
</evidence>
<dbReference type="GO" id="GO:0015833">
    <property type="term" value="P:peptide transport"/>
    <property type="evidence" value="ECO:0007669"/>
    <property type="project" value="TreeGrafter"/>
</dbReference>
<dbReference type="EMBL" id="JWMF01000004">
    <property type="protein sequence ID" value="KJY51777.1"/>
    <property type="molecule type" value="Genomic_DNA"/>
</dbReference>
<sequence length="554" mass="59904">MKKQSALTIAGAGLCVMALTLGACGGSGGSDSSSAKGTDSGSSDAVISVFNPEPANPLIPSMTNEVGGGNPIDIMFSKLVRFDDKGKPANEIAKQIKANEDNTQYTVTINDGWKFSDGTPVTAQSFTKAWSWASNIANKQLGSSFFANIKGYDDLQKEGTPGDAQLSGLKVIDDKTFTVDLTSPSSTFPIQVGYTAFAPLPESFYKDTKAFGEKPVTVGPYKFQSWEHNKAIKLVKDPSYKGGIKVKNGGIEFRAYTDATAAYRDVQAGNLDVLDTLPASARKTFQTDNTVQAINDPGSVIQMFTIPTYMKHFGQDQEGKLRRQAISMAIDRPTIIKKVLSGTAKEVHDFTAPVIPGYSASIKGSDVLKYNPSKAKELWAEANKISPWGEGDTFKIAFNADGAHKEIYDAVTNSIKNALGIQAAGNPLPTFSEFRSNVQNRKFTDSAFRSGWQPDYPSPESYLSSNFASSAANGNGSNDGDYKNPEFDELMDKAASAKSIDEANKIYQQSEEMLFRDLPAVPLYYQNSNGVAAKNIKGFSFTWKGTPAYYNLSK</sequence>
<keyword evidence="4" id="KW-1185">Reference proteome</keyword>
<dbReference type="PIRSF" id="PIRSF002741">
    <property type="entry name" value="MppA"/>
    <property type="match status" value="1"/>
</dbReference>
<dbReference type="GO" id="GO:0043190">
    <property type="term" value="C:ATP-binding cassette (ABC) transporter complex"/>
    <property type="evidence" value="ECO:0007669"/>
    <property type="project" value="InterPro"/>
</dbReference>
<name>A0A0F4KYS1_9BIFI</name>
<dbReference type="GO" id="GO:1904680">
    <property type="term" value="F:peptide transmembrane transporter activity"/>
    <property type="evidence" value="ECO:0007669"/>
    <property type="project" value="TreeGrafter"/>
</dbReference>
<dbReference type="PANTHER" id="PTHR30290">
    <property type="entry name" value="PERIPLASMIC BINDING COMPONENT OF ABC TRANSPORTER"/>
    <property type="match status" value="1"/>
</dbReference>
<dbReference type="InterPro" id="IPR039424">
    <property type="entry name" value="SBP_5"/>
</dbReference>
<dbReference type="Pfam" id="PF00496">
    <property type="entry name" value="SBP_bac_5"/>
    <property type="match status" value="1"/>
</dbReference>
<dbReference type="AlphaFoldDB" id="A0A0F4KYS1"/>
<dbReference type="Proteomes" id="UP000033567">
    <property type="component" value="Unassembled WGS sequence"/>
</dbReference>
<evidence type="ECO:0000256" key="1">
    <source>
        <dbReference type="SAM" id="SignalP"/>
    </source>
</evidence>
<dbReference type="CDD" id="cd00995">
    <property type="entry name" value="PBP2_NikA_DppA_OppA_like"/>
    <property type="match status" value="1"/>
</dbReference>
<proteinExistence type="predicted"/>
<accession>A0A0F4KYS1</accession>
<dbReference type="Gene3D" id="3.90.76.10">
    <property type="entry name" value="Dipeptide-binding Protein, Domain 1"/>
    <property type="match status" value="1"/>
</dbReference>
<dbReference type="PROSITE" id="PS51257">
    <property type="entry name" value="PROKAR_LIPOPROTEIN"/>
    <property type="match status" value="1"/>
</dbReference>
<gene>
    <name evidence="3" type="ORF">JF70_05910</name>
</gene>
<dbReference type="PATRIC" id="fig|1684.5.peg.623"/>
<dbReference type="GO" id="GO:0042597">
    <property type="term" value="C:periplasmic space"/>
    <property type="evidence" value="ECO:0007669"/>
    <property type="project" value="UniProtKB-ARBA"/>
</dbReference>
<dbReference type="RefSeq" id="WP_045935236.1">
    <property type="nucleotide sequence ID" value="NZ_KQ033885.1"/>
</dbReference>